<evidence type="ECO:0000256" key="1">
    <source>
        <dbReference type="SAM" id="Phobius"/>
    </source>
</evidence>
<dbReference type="RefSeq" id="WP_014727318.1">
    <property type="nucleotide sequence ID" value="NZ_CAKMBF010000004.1"/>
</dbReference>
<keyword evidence="1" id="KW-0812">Transmembrane</keyword>
<dbReference type="AlphaFoldDB" id="A0AAN2D9N1"/>
<protein>
    <submittedName>
        <fullName evidence="2">Uncharacterized protein</fullName>
    </submittedName>
</protein>
<reference evidence="2 3" key="1">
    <citation type="submission" date="2020-06" db="EMBL/GenBank/DDBJ databases">
        <authorList>
            <person name="Chuat V."/>
        </authorList>
    </citation>
    <scope>NUCLEOTIDE SEQUENCE [LARGE SCALE GENOMIC DNA]</scope>
    <source>
        <strain evidence="2">STH_CIRM_1046</strain>
    </source>
</reference>
<gene>
    <name evidence="2" type="ORF">STHERMO_0318</name>
</gene>
<dbReference type="Proteomes" id="UP000509120">
    <property type="component" value="Chromosome"/>
</dbReference>
<sequence>MLSTLLFTFASLFALIAGWKLFGVYIALYGVTPRRLLSGWFVTVLFIWCVLTLIRLYKPIQATRLAVFYATISFTLVSLLGSFILGVHYPKSYR</sequence>
<organism evidence="2 3">
    <name type="scientific">Streptococcus thermophilus</name>
    <dbReference type="NCBI Taxonomy" id="1308"/>
    <lineage>
        <taxon>Bacteria</taxon>
        <taxon>Bacillati</taxon>
        <taxon>Bacillota</taxon>
        <taxon>Bacilli</taxon>
        <taxon>Lactobacillales</taxon>
        <taxon>Streptococcaceae</taxon>
        <taxon>Streptococcus</taxon>
    </lineage>
</organism>
<evidence type="ECO:0000313" key="2">
    <source>
        <dbReference type="EMBL" id="CAD0154181.1"/>
    </source>
</evidence>
<keyword evidence="1" id="KW-0472">Membrane</keyword>
<feature type="transmembrane region" description="Helical" evidence="1">
    <location>
        <begin position="66"/>
        <end position="89"/>
    </location>
</feature>
<name>A0AAN2D9N1_STRTR</name>
<keyword evidence="1" id="KW-1133">Transmembrane helix</keyword>
<evidence type="ECO:0000313" key="3">
    <source>
        <dbReference type="Proteomes" id="UP000509120"/>
    </source>
</evidence>
<dbReference type="EMBL" id="LR822030">
    <property type="protein sequence ID" value="CAD0154181.1"/>
    <property type="molecule type" value="Genomic_DNA"/>
</dbReference>
<feature type="transmembrane region" description="Helical" evidence="1">
    <location>
        <begin position="39"/>
        <end position="57"/>
    </location>
</feature>
<accession>A0AAN2D9N1</accession>
<proteinExistence type="predicted"/>